<gene>
    <name evidence="1" type="ORF">FWK35_00004927</name>
</gene>
<name>A0A6G0ZDS5_APHCR</name>
<dbReference type="OrthoDB" id="6627926at2759"/>
<proteinExistence type="predicted"/>
<dbReference type="PANTHER" id="PTHR19446">
    <property type="entry name" value="REVERSE TRANSCRIPTASES"/>
    <property type="match status" value="1"/>
</dbReference>
<organism evidence="1 2">
    <name type="scientific">Aphis craccivora</name>
    <name type="common">Cowpea aphid</name>
    <dbReference type="NCBI Taxonomy" id="307492"/>
    <lineage>
        <taxon>Eukaryota</taxon>
        <taxon>Metazoa</taxon>
        <taxon>Ecdysozoa</taxon>
        <taxon>Arthropoda</taxon>
        <taxon>Hexapoda</taxon>
        <taxon>Insecta</taxon>
        <taxon>Pterygota</taxon>
        <taxon>Neoptera</taxon>
        <taxon>Paraneoptera</taxon>
        <taxon>Hemiptera</taxon>
        <taxon>Sternorrhyncha</taxon>
        <taxon>Aphidomorpha</taxon>
        <taxon>Aphidoidea</taxon>
        <taxon>Aphididae</taxon>
        <taxon>Aphidini</taxon>
        <taxon>Aphis</taxon>
        <taxon>Aphis</taxon>
    </lineage>
</organism>
<evidence type="ECO:0000313" key="1">
    <source>
        <dbReference type="EMBL" id="KAF0769044.1"/>
    </source>
</evidence>
<dbReference type="AlphaFoldDB" id="A0A6G0ZDS5"/>
<sequence>MRKSDRTLLTGNKEFACEFKDMFGKLLNQPIINIIVNELTTVEQLLEAPSKNELETGLNMLKNGKAPGIDEIVSECLKKGELCLLNQLHKLINIIWEQEEIPESWRVSVLCPVFKKGDIMECENYRGSPYSTQLIRFYLTFF</sequence>
<reference evidence="1 2" key="1">
    <citation type="submission" date="2019-08" db="EMBL/GenBank/DDBJ databases">
        <title>Whole genome of Aphis craccivora.</title>
        <authorList>
            <person name="Voronova N.V."/>
            <person name="Shulinski R.S."/>
            <person name="Bandarenka Y.V."/>
            <person name="Zhorov D.G."/>
            <person name="Warner D."/>
        </authorList>
    </citation>
    <scope>NUCLEOTIDE SEQUENCE [LARGE SCALE GENOMIC DNA]</scope>
    <source>
        <strain evidence="1">180601</strain>
        <tissue evidence="1">Whole Body</tissue>
    </source>
</reference>
<accession>A0A6G0ZDS5</accession>
<evidence type="ECO:0000313" key="2">
    <source>
        <dbReference type="Proteomes" id="UP000478052"/>
    </source>
</evidence>
<dbReference type="Proteomes" id="UP000478052">
    <property type="component" value="Unassembled WGS sequence"/>
</dbReference>
<comment type="caution">
    <text evidence="1">The sequence shown here is derived from an EMBL/GenBank/DDBJ whole genome shotgun (WGS) entry which is preliminary data.</text>
</comment>
<protein>
    <submittedName>
        <fullName evidence="1">Craniofacial development protein 2-like</fullName>
    </submittedName>
</protein>
<dbReference type="EMBL" id="VUJU01000659">
    <property type="protein sequence ID" value="KAF0769044.1"/>
    <property type="molecule type" value="Genomic_DNA"/>
</dbReference>
<keyword evidence="2" id="KW-1185">Reference proteome</keyword>